<evidence type="ECO:0000259" key="3">
    <source>
        <dbReference type="Pfam" id="PF17415"/>
    </source>
</evidence>
<dbReference type="PROSITE" id="PS51257">
    <property type="entry name" value="PROKAR_LIPOPROTEIN"/>
    <property type="match status" value="1"/>
</dbReference>
<evidence type="ECO:0000313" key="5">
    <source>
        <dbReference type="Proteomes" id="UP000823635"/>
    </source>
</evidence>
<reference evidence="4" key="1">
    <citation type="submission" date="2020-10" db="EMBL/GenBank/DDBJ databases">
        <authorList>
            <person name="Gilroy R."/>
        </authorList>
    </citation>
    <scope>NUCLEOTIDE SEQUENCE</scope>
    <source>
        <strain evidence="4">15467</strain>
    </source>
</reference>
<evidence type="ECO:0000256" key="1">
    <source>
        <dbReference type="SAM" id="SignalP"/>
    </source>
</evidence>
<accession>A0A9D9DKC9</accession>
<dbReference type="Gene3D" id="2.60.40.2370">
    <property type="entry name" value="NigD-like, C-terminal beta sandwich domain"/>
    <property type="match status" value="1"/>
</dbReference>
<dbReference type="InterPro" id="IPR024299">
    <property type="entry name" value="NigD-like_OB_dom"/>
</dbReference>
<dbReference type="AlphaFoldDB" id="A0A9D9DKC9"/>
<evidence type="ECO:0000313" key="4">
    <source>
        <dbReference type="EMBL" id="MBO8428517.1"/>
    </source>
</evidence>
<dbReference type="Proteomes" id="UP000823635">
    <property type="component" value="Unassembled WGS sequence"/>
</dbReference>
<keyword evidence="1" id="KW-0732">Signal</keyword>
<dbReference type="Pfam" id="PF17415">
    <property type="entry name" value="NigD_C"/>
    <property type="match status" value="1"/>
</dbReference>
<protein>
    <submittedName>
        <fullName evidence="4">NigD-like N-terminal domain-containing protein</fullName>
    </submittedName>
</protein>
<dbReference type="EMBL" id="JADINB010000024">
    <property type="protein sequence ID" value="MBO8428517.1"/>
    <property type="molecule type" value="Genomic_DNA"/>
</dbReference>
<dbReference type="InterPro" id="IPR035376">
    <property type="entry name" value="NigD_C"/>
</dbReference>
<proteinExistence type="predicted"/>
<dbReference type="Pfam" id="PF12667">
    <property type="entry name" value="NigD_N"/>
    <property type="match status" value="1"/>
</dbReference>
<feature type="chain" id="PRO_5038450076" evidence="1">
    <location>
        <begin position="27"/>
        <end position="255"/>
    </location>
</feature>
<feature type="domain" description="NigD-like C-terminal" evidence="3">
    <location>
        <begin position="112"/>
        <end position="226"/>
    </location>
</feature>
<evidence type="ECO:0000259" key="2">
    <source>
        <dbReference type="Pfam" id="PF12667"/>
    </source>
</evidence>
<feature type="domain" description="NigD-like N-terminal OB" evidence="2">
    <location>
        <begin position="39"/>
        <end position="104"/>
    </location>
</feature>
<dbReference type="InterPro" id="IPR038143">
    <property type="entry name" value="NigD-like_C_dom_sf"/>
</dbReference>
<organism evidence="4 5">
    <name type="scientific">Candidatus Egerieousia excrementavium</name>
    <dbReference type="NCBI Taxonomy" id="2840778"/>
    <lineage>
        <taxon>Bacteria</taxon>
        <taxon>Pseudomonadati</taxon>
        <taxon>Bacteroidota</taxon>
        <taxon>Bacteroidia</taxon>
        <taxon>Bacteroidales</taxon>
        <taxon>Candidatus Egerieousia</taxon>
    </lineage>
</organism>
<comment type="caution">
    <text evidence="4">The sequence shown here is derived from an EMBL/GenBank/DDBJ whole genome shotgun (WGS) entry which is preliminary data.</text>
</comment>
<sequence>MRQLKFLMIALLSGAAALGFTSCSNNDNPNYGIWYANALVTVKPNADNSDFYMQLDENTTVKALNLKQSPFGTKEVRALANISYSDADAGEYDKAVYVNWIDSILTKNTAPDLGTENVNAYGNDPVEIVNDWVTIAEDGYLTLRFRSKWDPYLGKSHLVNLVASSDPDNPYEITFYHNAFGDVDGIFSDGIVAFSLAQLPDTQGETVDLTLKWNSYSGEKSATFKYCSRESGENEVSSMTDGLEIESERFADMLE</sequence>
<gene>
    <name evidence="4" type="ORF">IAC68_01095</name>
</gene>
<name>A0A9D9DKC9_9BACT</name>
<feature type="signal peptide" evidence="1">
    <location>
        <begin position="1"/>
        <end position="26"/>
    </location>
</feature>
<reference evidence="4" key="2">
    <citation type="journal article" date="2021" name="PeerJ">
        <title>Extensive microbial diversity within the chicken gut microbiome revealed by metagenomics and culture.</title>
        <authorList>
            <person name="Gilroy R."/>
            <person name="Ravi A."/>
            <person name="Getino M."/>
            <person name="Pursley I."/>
            <person name="Horton D.L."/>
            <person name="Alikhan N.F."/>
            <person name="Baker D."/>
            <person name="Gharbi K."/>
            <person name="Hall N."/>
            <person name="Watson M."/>
            <person name="Adriaenssens E.M."/>
            <person name="Foster-Nyarko E."/>
            <person name="Jarju S."/>
            <person name="Secka A."/>
            <person name="Antonio M."/>
            <person name="Oren A."/>
            <person name="Chaudhuri R.R."/>
            <person name="La Ragione R."/>
            <person name="Hildebrand F."/>
            <person name="Pallen M.J."/>
        </authorList>
    </citation>
    <scope>NUCLEOTIDE SEQUENCE</scope>
    <source>
        <strain evidence="4">15467</strain>
    </source>
</reference>